<evidence type="ECO:0000256" key="4">
    <source>
        <dbReference type="ARBA" id="ARBA00035256"/>
    </source>
</evidence>
<dbReference type="PRINTS" id="PR00395">
    <property type="entry name" value="RIBOSOMALS2"/>
</dbReference>
<dbReference type="CDD" id="cd01425">
    <property type="entry name" value="RPS2"/>
    <property type="match status" value="1"/>
</dbReference>
<feature type="region of interest" description="Disordered" evidence="7">
    <location>
        <begin position="286"/>
        <end position="348"/>
    </location>
</feature>
<evidence type="ECO:0000256" key="1">
    <source>
        <dbReference type="ARBA" id="ARBA00006242"/>
    </source>
</evidence>
<sequence>MARFGPGWWSGDLPDCERGRRSEPPLKERALETTSTQGIGVRELLEAGVHFGHQARRWNPKMKPYIFAERAGVHIIDLDQTLELLEEARRFVRSVAEAGREVLFVGTKKQAQLTIAEQAIRCGMPYVAERYIGGMLTNFQTIHGRIQYFKDLMARVEATPEEERTGKEWFALYREFQKLRRNFAGITEMERLPAALFVVDPRREELIVREANRLKIPVVAITDTNCDPDVIDYVIPGNDDAIRSINLITRLIADAILEGRGGTGGESSDRPLPPVVEEAQVGEEIVSVAAQRRETGAGPAPEAAGEAMGEEQPEAEEASAFAAQEPAEAGRSEGTTSGAETTDETEEK</sequence>
<evidence type="ECO:0000256" key="2">
    <source>
        <dbReference type="ARBA" id="ARBA00022980"/>
    </source>
</evidence>
<feature type="compositionally biased region" description="Acidic residues" evidence="7">
    <location>
        <begin position="308"/>
        <end position="317"/>
    </location>
</feature>
<dbReference type="SUPFAM" id="SSF52313">
    <property type="entry name" value="Ribosomal protein S2"/>
    <property type="match status" value="1"/>
</dbReference>
<dbReference type="Pfam" id="PF00318">
    <property type="entry name" value="Ribosomal_S2"/>
    <property type="match status" value="1"/>
</dbReference>
<keyword evidence="2 5" id="KW-0689">Ribosomal protein</keyword>
<organism evidence="8 9">
    <name type="scientific">Rubrobacter taiwanensis</name>
    <dbReference type="NCBI Taxonomy" id="185139"/>
    <lineage>
        <taxon>Bacteria</taxon>
        <taxon>Bacillati</taxon>
        <taxon>Actinomycetota</taxon>
        <taxon>Rubrobacteria</taxon>
        <taxon>Rubrobacterales</taxon>
        <taxon>Rubrobacteraceae</taxon>
        <taxon>Rubrobacter</taxon>
    </lineage>
</organism>
<dbReference type="InterPro" id="IPR018130">
    <property type="entry name" value="Ribosomal_uS2_CS"/>
</dbReference>
<evidence type="ECO:0000256" key="7">
    <source>
        <dbReference type="SAM" id="MobiDB-lite"/>
    </source>
</evidence>
<dbReference type="HAMAP" id="MF_00291_B">
    <property type="entry name" value="Ribosomal_uS2_B"/>
    <property type="match status" value="1"/>
</dbReference>
<feature type="compositionally biased region" description="Low complexity" evidence="7">
    <location>
        <begin position="318"/>
        <end position="329"/>
    </location>
</feature>
<dbReference type="GO" id="GO:0003735">
    <property type="term" value="F:structural constituent of ribosome"/>
    <property type="evidence" value="ECO:0007669"/>
    <property type="project" value="InterPro"/>
</dbReference>
<dbReference type="OrthoDB" id="9808036at2"/>
<dbReference type="InterPro" id="IPR023591">
    <property type="entry name" value="Ribosomal_uS2_flav_dom_sf"/>
</dbReference>
<gene>
    <name evidence="5 8" type="primary">rpsB</name>
    <name evidence="8" type="ORF">E0L93_07835</name>
</gene>
<dbReference type="GO" id="GO:0022627">
    <property type="term" value="C:cytosolic small ribosomal subunit"/>
    <property type="evidence" value="ECO:0007669"/>
    <property type="project" value="TreeGrafter"/>
</dbReference>
<dbReference type="Proteomes" id="UP000295244">
    <property type="component" value="Unassembled WGS sequence"/>
</dbReference>
<dbReference type="EMBL" id="SKBU01000015">
    <property type="protein sequence ID" value="TCJ16641.1"/>
    <property type="molecule type" value="Genomic_DNA"/>
</dbReference>
<feature type="compositionally biased region" description="Low complexity" evidence="7">
    <location>
        <begin position="296"/>
        <end position="307"/>
    </location>
</feature>
<comment type="caution">
    <text evidence="8">The sequence shown here is derived from an EMBL/GenBank/DDBJ whole genome shotgun (WGS) entry which is preliminary data.</text>
</comment>
<dbReference type="PROSITE" id="PS00962">
    <property type="entry name" value="RIBOSOMAL_S2_1"/>
    <property type="match status" value="1"/>
</dbReference>
<proteinExistence type="inferred from homology"/>
<dbReference type="PROSITE" id="PS00963">
    <property type="entry name" value="RIBOSOMAL_S2_2"/>
    <property type="match status" value="1"/>
</dbReference>
<dbReference type="Gene3D" id="1.10.287.610">
    <property type="entry name" value="Helix hairpin bin"/>
    <property type="match status" value="1"/>
</dbReference>
<accession>A0A4R1BHF3</accession>
<dbReference type="InterPro" id="IPR005706">
    <property type="entry name" value="Ribosomal_uS2_bac/mit/plastid"/>
</dbReference>
<dbReference type="GO" id="GO:0006412">
    <property type="term" value="P:translation"/>
    <property type="evidence" value="ECO:0007669"/>
    <property type="project" value="UniProtKB-UniRule"/>
</dbReference>
<keyword evidence="9" id="KW-1185">Reference proteome</keyword>
<keyword evidence="3 5" id="KW-0687">Ribonucleoprotein</keyword>
<evidence type="ECO:0000256" key="6">
    <source>
        <dbReference type="RuleBase" id="RU003631"/>
    </source>
</evidence>
<evidence type="ECO:0000313" key="8">
    <source>
        <dbReference type="EMBL" id="TCJ16641.1"/>
    </source>
</evidence>
<dbReference type="Gene3D" id="3.40.50.10490">
    <property type="entry name" value="Glucose-6-phosphate isomerase like protein, domain 1"/>
    <property type="match status" value="1"/>
</dbReference>
<dbReference type="PANTHER" id="PTHR12534:SF0">
    <property type="entry name" value="SMALL RIBOSOMAL SUBUNIT PROTEIN US2M"/>
    <property type="match status" value="1"/>
</dbReference>
<dbReference type="NCBIfam" id="TIGR01011">
    <property type="entry name" value="rpsB_bact"/>
    <property type="match status" value="1"/>
</dbReference>
<evidence type="ECO:0000256" key="3">
    <source>
        <dbReference type="ARBA" id="ARBA00023274"/>
    </source>
</evidence>
<evidence type="ECO:0000313" key="9">
    <source>
        <dbReference type="Proteomes" id="UP000295244"/>
    </source>
</evidence>
<name>A0A4R1BHF3_9ACTN</name>
<comment type="similarity">
    <text evidence="1 5 6">Belongs to the universal ribosomal protein uS2 family.</text>
</comment>
<dbReference type="AlphaFoldDB" id="A0A4R1BHF3"/>
<reference evidence="8 9" key="1">
    <citation type="submission" date="2019-03" db="EMBL/GenBank/DDBJ databases">
        <title>Whole genome sequence of a novel Rubrobacter taiwanensis strain, isolated from Yellowstone National Park.</title>
        <authorList>
            <person name="Freed S."/>
            <person name="Ramaley R.F."/>
            <person name="Kyndt J.A."/>
        </authorList>
    </citation>
    <scope>NUCLEOTIDE SEQUENCE [LARGE SCALE GENOMIC DNA]</scope>
    <source>
        <strain evidence="8 9">Yellowstone</strain>
    </source>
</reference>
<evidence type="ECO:0000256" key="5">
    <source>
        <dbReference type="HAMAP-Rule" id="MF_00291"/>
    </source>
</evidence>
<protein>
    <recommendedName>
        <fullName evidence="4 5">Small ribosomal subunit protein uS2</fullName>
    </recommendedName>
</protein>
<dbReference type="InterPro" id="IPR001865">
    <property type="entry name" value="Ribosomal_uS2"/>
</dbReference>
<dbReference type="PANTHER" id="PTHR12534">
    <property type="entry name" value="30S RIBOSOMAL PROTEIN S2 PROKARYOTIC AND ORGANELLAR"/>
    <property type="match status" value="1"/>
</dbReference>